<dbReference type="GO" id="GO:0004177">
    <property type="term" value="F:aminopeptidase activity"/>
    <property type="evidence" value="ECO:0007669"/>
    <property type="project" value="UniProtKB-KW"/>
</dbReference>
<dbReference type="Proteomes" id="UP001140217">
    <property type="component" value="Unassembled WGS sequence"/>
</dbReference>
<dbReference type="InterPro" id="IPR022398">
    <property type="entry name" value="Peptidase_S8_His-AS"/>
</dbReference>
<dbReference type="GO" id="GO:0008240">
    <property type="term" value="F:tripeptidyl-peptidase activity"/>
    <property type="evidence" value="ECO:0007669"/>
    <property type="project" value="TreeGrafter"/>
</dbReference>
<keyword evidence="2" id="KW-0031">Aminopeptidase</keyword>
<dbReference type="InterPro" id="IPR046939">
    <property type="entry name" value="TPPII_C_sf"/>
</dbReference>
<comment type="similarity">
    <text evidence="1 6">Belongs to the peptidase S8 family.</text>
</comment>
<dbReference type="InterPro" id="IPR000209">
    <property type="entry name" value="Peptidase_S8/S53_dom"/>
</dbReference>
<dbReference type="InterPro" id="IPR046940">
    <property type="entry name" value="TPPII_Ig-like_sf"/>
</dbReference>
<dbReference type="GO" id="GO:0005829">
    <property type="term" value="C:cytosol"/>
    <property type="evidence" value="ECO:0007669"/>
    <property type="project" value="TreeGrafter"/>
</dbReference>
<comment type="caution">
    <text evidence="12">The sequence shown here is derived from an EMBL/GenBank/DDBJ whole genome shotgun (WGS) entry which is preliminary data.</text>
</comment>
<evidence type="ECO:0000256" key="4">
    <source>
        <dbReference type="ARBA" id="ARBA00022801"/>
    </source>
</evidence>
<evidence type="ECO:0000259" key="10">
    <source>
        <dbReference type="Pfam" id="PF21223"/>
    </source>
</evidence>
<dbReference type="PANTHER" id="PTHR43806:SF14">
    <property type="entry name" value="TRIPEPTIDYL-PEPTIDASE 2"/>
    <property type="match status" value="1"/>
</dbReference>
<feature type="domain" description="Tripeptidyl-peptidase II first Ig-like" evidence="10">
    <location>
        <begin position="554"/>
        <end position="675"/>
    </location>
</feature>
<feature type="compositionally biased region" description="Low complexity" evidence="7">
    <location>
        <begin position="1200"/>
        <end position="1210"/>
    </location>
</feature>
<dbReference type="InterPro" id="IPR048383">
    <property type="entry name" value="TPPII_Ig-like-1"/>
</dbReference>
<feature type="domain" description="Tripeptidyl-peptidase II galactose-binding" evidence="11">
    <location>
        <begin position="694"/>
        <end position="797"/>
    </location>
</feature>
<dbReference type="PRINTS" id="PR00723">
    <property type="entry name" value="SUBTILISIN"/>
</dbReference>
<evidence type="ECO:0000313" key="12">
    <source>
        <dbReference type="EMBL" id="KAJ2778055.1"/>
    </source>
</evidence>
<name>A0A9W8LGC5_9FUNG</name>
<gene>
    <name evidence="12" type="ORF">H4R18_004825</name>
</gene>
<dbReference type="Pfam" id="PF12580">
    <property type="entry name" value="TPPII"/>
    <property type="match status" value="1"/>
</dbReference>
<evidence type="ECO:0000256" key="6">
    <source>
        <dbReference type="PROSITE-ProRule" id="PRU01240"/>
    </source>
</evidence>
<feature type="compositionally biased region" description="Basic residues" evidence="7">
    <location>
        <begin position="1081"/>
        <end position="1090"/>
    </location>
</feature>
<proteinExistence type="inferred from homology"/>
<feature type="active site" description="Charge relay system" evidence="6">
    <location>
        <position position="58"/>
    </location>
</feature>
<feature type="compositionally biased region" description="Acidic residues" evidence="7">
    <location>
        <begin position="1219"/>
        <end position="1233"/>
    </location>
</feature>
<feature type="region of interest" description="Disordered" evidence="7">
    <location>
        <begin position="1067"/>
        <end position="1099"/>
    </location>
</feature>
<keyword evidence="3 6" id="KW-0645">Protease</keyword>
<keyword evidence="13" id="KW-1185">Reference proteome</keyword>
<evidence type="ECO:0000259" key="8">
    <source>
        <dbReference type="Pfam" id="PF00082"/>
    </source>
</evidence>
<reference evidence="12" key="1">
    <citation type="submission" date="2022-07" db="EMBL/GenBank/DDBJ databases">
        <title>Phylogenomic reconstructions and comparative analyses of Kickxellomycotina fungi.</title>
        <authorList>
            <person name="Reynolds N.K."/>
            <person name="Stajich J.E."/>
            <person name="Barry K."/>
            <person name="Grigoriev I.V."/>
            <person name="Crous P."/>
            <person name="Smith M.E."/>
        </authorList>
    </citation>
    <scope>NUCLEOTIDE SEQUENCE</scope>
    <source>
        <strain evidence="12">NBRC 105414</strain>
    </source>
</reference>
<feature type="region of interest" description="Disordered" evidence="7">
    <location>
        <begin position="1198"/>
        <end position="1239"/>
    </location>
</feature>
<keyword evidence="4 6" id="KW-0378">Hydrolase</keyword>
<evidence type="ECO:0000259" key="11">
    <source>
        <dbReference type="Pfam" id="PF21316"/>
    </source>
</evidence>
<accession>A0A9W8LGC5</accession>
<feature type="domain" description="Peptidase S8/S53" evidence="8">
    <location>
        <begin position="49"/>
        <end position="510"/>
    </location>
</feature>
<evidence type="ECO:0000313" key="13">
    <source>
        <dbReference type="Proteomes" id="UP001140217"/>
    </source>
</evidence>
<dbReference type="PANTHER" id="PTHR43806">
    <property type="entry name" value="PEPTIDASE S8"/>
    <property type="match status" value="1"/>
</dbReference>
<dbReference type="Pfam" id="PF21223">
    <property type="entry name" value="TPPII_Ig-like-1"/>
    <property type="match status" value="1"/>
</dbReference>
<keyword evidence="5 6" id="KW-0720">Serine protease</keyword>
<dbReference type="InterPro" id="IPR050131">
    <property type="entry name" value="Peptidase_S8_subtilisin-like"/>
</dbReference>
<feature type="compositionally biased region" description="Basic and acidic residues" evidence="7">
    <location>
        <begin position="1070"/>
        <end position="1080"/>
    </location>
</feature>
<dbReference type="InterPro" id="IPR015500">
    <property type="entry name" value="Peptidase_S8_subtilisin-rel"/>
</dbReference>
<dbReference type="Gene3D" id="1.25.40.710">
    <property type="match status" value="1"/>
</dbReference>
<dbReference type="Gene3D" id="3.40.50.200">
    <property type="entry name" value="Peptidase S8/S53 domain"/>
    <property type="match status" value="2"/>
</dbReference>
<dbReference type="OrthoDB" id="10256524at2759"/>
<dbReference type="InterPro" id="IPR022229">
    <property type="entry name" value="TPPII_Ig-like-2"/>
</dbReference>
<dbReference type="EMBL" id="JANBUL010000252">
    <property type="protein sequence ID" value="KAJ2778055.1"/>
    <property type="molecule type" value="Genomic_DNA"/>
</dbReference>
<dbReference type="Pfam" id="PF21316">
    <property type="entry name" value="TPPII_GBD"/>
    <property type="match status" value="1"/>
</dbReference>
<dbReference type="InterPro" id="IPR048384">
    <property type="entry name" value="TPPII_GBD"/>
</dbReference>
<dbReference type="GO" id="GO:0006508">
    <property type="term" value="P:proteolysis"/>
    <property type="evidence" value="ECO:0007669"/>
    <property type="project" value="UniProtKB-KW"/>
</dbReference>
<dbReference type="GO" id="GO:0004252">
    <property type="term" value="F:serine-type endopeptidase activity"/>
    <property type="evidence" value="ECO:0007669"/>
    <property type="project" value="UniProtKB-UniRule"/>
</dbReference>
<dbReference type="PROSITE" id="PS00137">
    <property type="entry name" value="SUBTILASE_HIS"/>
    <property type="match status" value="1"/>
</dbReference>
<evidence type="ECO:0000256" key="5">
    <source>
        <dbReference type="ARBA" id="ARBA00022825"/>
    </source>
</evidence>
<feature type="active site" description="Charge relay system" evidence="6">
    <location>
        <position position="274"/>
    </location>
</feature>
<evidence type="ECO:0000256" key="7">
    <source>
        <dbReference type="SAM" id="MobiDB-lite"/>
    </source>
</evidence>
<evidence type="ECO:0000256" key="2">
    <source>
        <dbReference type="ARBA" id="ARBA00022438"/>
    </source>
</evidence>
<sequence>MPNKLKLKSRMPDMQKPGAPRAEFPTHGLLPRADTQAGEFVAKHPTFDGRGALVAVLDTGIDPGAVGLQVTSDGRRKVVDYVDCTGAGDVALEVIKGGGGGAIEIKGGSGRTLRLNAAWRNPTGEWRVGTKRLYDLVPAGVAAQIRGEREERFRTQAQALADAARARRSALEAAGDDEAGRAEAEAQDAALAALGGAYADPGPVLDAVVFHDGDQWRAAVDVDESGDLSAAAALGAYRHTGDVGMLSRRHLVRFTVNFYDGGRTLSIVSSSGEHGTHVAGIAAANHPDEPQNNGVAPGAQLLSLMIGDHRVASMETGVGLTRAINAIVEHGADLANMSFGEPTATPGVGQWVQAVQGEVVRRHRCLFVASGGNEGPALSTVGAPGGTSDGIVGVGAYAGYEQMLVDHGLYRPVDDAAFTWCSRGPAPNGAPGIDIYAPGSAVASMPAYSRQRMHMLNGTSMASPSLCGCAALLVSAWKQTFPAAAGAGAAAERISPYRLRSALERTAKPVGDELGGAGMVQTDAAWRFLRARAERPHEDVAYRLAVSDESGGGATARGVYLRGAEETAHPRALTVRATPVFPTSAAARLARDASGEAGQREAQAHFDFEHRVVLAASEPWIQAPAAVYVPSTGVVFSVCVDPTRLEPGRLHAAAIHAYDSRDVDRGPVFSVPVVVAPPLPVGPAARLPLGTLRFRPADVVRRFVAVPAGATRATITVVANAAAAAAAAPPARFVLHCLQLVPHERARTHELKKTFDVGHRSAAAGDGTAHQRFAFHMDVVGGVTLEVCLAQRWDQHGAHDVDLEVAFAGVVPAGATHVPPGPDSLRAAIALNGGCSVERADLAAWVRPERAVAPAATLTRLRRTLRPHAAAVAPLHADRDTHLATGSPIHQLRLDYRLDIKADATSLRPRLPAVDTQIYDAWADSLVLAVFDANKRCVAVQSMYTKSLTIARRGDYLIRVQIRHRCAEDLDALRDMPLVLDMALAAPIKLKTALALADLMTTTVADSPYHGSAIAKGAAMPLFFSTALPSPQPADAAPGDVLTGDLAVSKDVAKIALSYIMPPKPIPADSNKKAGAEGKGKGKGKSTVKAKNKDAELAQADKDQRDLDAALRAVRLDWVKKAKDPAFRDALVDSLAADASQDRAEVLAAQLAAIDRATDALPWSEAAGFSDESAAKAIALADEIAALTRERALTAHLYKNQDSQGSQGNQGTAGGDNNNSDDDDNEEEEEEDAAEAKKKADTAKAQLVAALTAKCRAMAFLATQGMFSDAATAGSGSAPADQAASDRTAIAAYDRAVAELTRWTAKKQQAEDLAFLLATGPLHIARGQYGRALNPVLDWLTKAPLQTANAAARRSAADLRDLLLVRLEWPQWSAHFRALAPIESPPDYDQL</sequence>
<organism evidence="12 13">
    <name type="scientific">Coemansia javaensis</name>
    <dbReference type="NCBI Taxonomy" id="2761396"/>
    <lineage>
        <taxon>Eukaryota</taxon>
        <taxon>Fungi</taxon>
        <taxon>Fungi incertae sedis</taxon>
        <taxon>Zoopagomycota</taxon>
        <taxon>Kickxellomycotina</taxon>
        <taxon>Kickxellomycetes</taxon>
        <taxon>Kickxellales</taxon>
        <taxon>Kickxellaceae</taxon>
        <taxon>Coemansia</taxon>
    </lineage>
</organism>
<feature type="region of interest" description="Disordered" evidence="7">
    <location>
        <begin position="1"/>
        <end position="21"/>
    </location>
</feature>
<evidence type="ECO:0000256" key="1">
    <source>
        <dbReference type="ARBA" id="ARBA00011073"/>
    </source>
</evidence>
<dbReference type="Pfam" id="PF00082">
    <property type="entry name" value="Peptidase_S8"/>
    <property type="match status" value="1"/>
</dbReference>
<dbReference type="InterPro" id="IPR036852">
    <property type="entry name" value="Peptidase_S8/S53_dom_sf"/>
</dbReference>
<feature type="domain" description="Tripeptidyl peptidase II second Ig-like" evidence="9">
    <location>
        <begin position="846"/>
        <end position="1027"/>
    </location>
</feature>
<feature type="active site" description="Charge relay system" evidence="6">
    <location>
        <position position="460"/>
    </location>
</feature>
<evidence type="ECO:0000259" key="9">
    <source>
        <dbReference type="Pfam" id="PF12580"/>
    </source>
</evidence>
<evidence type="ECO:0000256" key="3">
    <source>
        <dbReference type="ARBA" id="ARBA00022670"/>
    </source>
</evidence>
<evidence type="ECO:0008006" key="14">
    <source>
        <dbReference type="Google" id="ProtNLM"/>
    </source>
</evidence>
<dbReference type="PROSITE" id="PS51892">
    <property type="entry name" value="SUBTILASE"/>
    <property type="match status" value="1"/>
</dbReference>
<dbReference type="Gene3D" id="2.60.40.3170">
    <property type="match status" value="1"/>
</dbReference>
<dbReference type="SUPFAM" id="SSF52743">
    <property type="entry name" value="Subtilisin-like"/>
    <property type="match status" value="1"/>
</dbReference>
<protein>
    <recommendedName>
        <fullName evidence="14">Tripeptidyl-peptidase II</fullName>
    </recommendedName>
</protein>